<dbReference type="InterPro" id="IPR011006">
    <property type="entry name" value="CheY-like_superfamily"/>
</dbReference>
<keyword evidence="2" id="KW-0067">ATP-binding</keyword>
<comment type="caution">
    <text evidence="9">The sequence shown here is derived from an EMBL/GenBank/DDBJ whole genome shotgun (WGS) entry which is preliminary data.</text>
</comment>
<dbReference type="CDD" id="cd00009">
    <property type="entry name" value="AAA"/>
    <property type="match status" value="1"/>
</dbReference>
<gene>
    <name evidence="9" type="ORF">GO988_14495</name>
</gene>
<sequence>MDQLTTTAPPVAATCCVLIVEDEYVIANDLRLLLLDAGYGVMAIADSVAEARQLLGQQRPDIVLLDIYLKGSATGLDLAATLEETGIPFIYLSANDSPSVLEAVKATQPSGYIVKPFREKDVLTALEIGRYRHAHGVEMRLREEKTLQIALTETLAEQVPWPQKLLQAARLLQTPIGFDLVTVRYQDAQTYLHYCFYRTGFDEYQTLDEEAFLRLTNLPAALSTDLQVVATVFNQTPGYYNEEKFAELGQQHPLMHRIAKTLRMSSALVMPMAVGPTHHCILSFFSRQPAAYQARHLALLDRLEQPMVLTLERALAFEEIARLSEQLRQENSYLQEEVKTTANFEEIIGTSPLLLQVFNQVSQVAPTDSTVLILGESGTGKELFARAIHNLSARRDKILVKLNCAALPATLIESELFGHEKGAFTGALERRIGKFELAKGGTIFLDEIGELPLELQAKLLRVLQDKEIERLGGNTPIKTDVRVLVATNRELEKEVSAGRFRMDLYFRLAVFPLTVPPLRERASDIPALATFFAQKAARKLGKPFKGLAPMALQQLTAYAWPGNIRELENIIEQSVIISDGQQPLELGRSLASPLFQASGVGRPAEEAPRSPTPQPPKDLLDVKHLQQETEREYILSVLVKTNGRVRGSGGAAELLQLKPTTLEYRMEKLGIRKTITTTGPEA</sequence>
<dbReference type="InterPro" id="IPR058031">
    <property type="entry name" value="AAA_lid_NorR"/>
</dbReference>
<dbReference type="Gene3D" id="1.10.8.60">
    <property type="match status" value="1"/>
</dbReference>
<dbReference type="SMART" id="SM00382">
    <property type="entry name" value="AAA"/>
    <property type="match status" value="1"/>
</dbReference>
<evidence type="ECO:0000313" key="9">
    <source>
        <dbReference type="EMBL" id="MVN77542.1"/>
    </source>
</evidence>
<keyword evidence="10" id="KW-1185">Reference proteome</keyword>
<dbReference type="RefSeq" id="WP_157566666.1">
    <property type="nucleotide sequence ID" value="NZ_WQKZ01000003.1"/>
</dbReference>
<dbReference type="InterPro" id="IPR025662">
    <property type="entry name" value="Sigma_54_int_dom_ATP-bd_1"/>
</dbReference>
<organism evidence="9 10">
    <name type="scientific">Hymenobacter ginkgonis</name>
    <dbReference type="NCBI Taxonomy" id="2682976"/>
    <lineage>
        <taxon>Bacteria</taxon>
        <taxon>Pseudomonadati</taxon>
        <taxon>Bacteroidota</taxon>
        <taxon>Cytophagia</taxon>
        <taxon>Cytophagales</taxon>
        <taxon>Hymenobacteraceae</taxon>
        <taxon>Hymenobacter</taxon>
    </lineage>
</organism>
<name>A0A7K1TGV0_9BACT</name>
<dbReference type="InterPro" id="IPR003593">
    <property type="entry name" value="AAA+_ATPase"/>
</dbReference>
<evidence type="ECO:0000256" key="2">
    <source>
        <dbReference type="ARBA" id="ARBA00022840"/>
    </source>
</evidence>
<evidence type="ECO:0000259" key="8">
    <source>
        <dbReference type="PROSITE" id="PS50110"/>
    </source>
</evidence>
<evidence type="ECO:0000259" key="7">
    <source>
        <dbReference type="PROSITE" id="PS50045"/>
    </source>
</evidence>
<dbReference type="InterPro" id="IPR025944">
    <property type="entry name" value="Sigma_54_int_dom_CS"/>
</dbReference>
<dbReference type="EMBL" id="WQKZ01000003">
    <property type="protein sequence ID" value="MVN77542.1"/>
    <property type="molecule type" value="Genomic_DNA"/>
</dbReference>
<dbReference type="PROSITE" id="PS50045">
    <property type="entry name" value="SIGMA54_INTERACT_4"/>
    <property type="match status" value="1"/>
</dbReference>
<dbReference type="Gene3D" id="3.40.50.2300">
    <property type="match status" value="1"/>
</dbReference>
<dbReference type="PROSITE" id="PS00688">
    <property type="entry name" value="SIGMA54_INTERACT_3"/>
    <property type="match status" value="1"/>
</dbReference>
<accession>A0A7K1TGV0</accession>
<feature type="domain" description="Response regulatory" evidence="8">
    <location>
        <begin position="16"/>
        <end position="130"/>
    </location>
</feature>
<reference evidence="9 10" key="1">
    <citation type="submission" date="2019-12" db="EMBL/GenBank/DDBJ databases">
        <title>Hymenobacter sp. HMF4947 Genome sequencing and assembly.</title>
        <authorList>
            <person name="Kang H."/>
            <person name="Cha I."/>
            <person name="Kim H."/>
            <person name="Joh K."/>
        </authorList>
    </citation>
    <scope>NUCLEOTIDE SEQUENCE [LARGE SCALE GENOMIC DNA]</scope>
    <source>
        <strain evidence="9 10">HMF4947</strain>
    </source>
</reference>
<keyword evidence="6" id="KW-0597">Phosphoprotein</keyword>
<proteinExistence type="predicted"/>
<dbReference type="Gene3D" id="3.40.50.300">
    <property type="entry name" value="P-loop containing nucleotide triphosphate hydrolases"/>
    <property type="match status" value="1"/>
</dbReference>
<dbReference type="InterPro" id="IPR001789">
    <property type="entry name" value="Sig_transdc_resp-reg_receiver"/>
</dbReference>
<dbReference type="PROSITE" id="PS50110">
    <property type="entry name" value="RESPONSE_REGULATORY"/>
    <property type="match status" value="1"/>
</dbReference>
<dbReference type="Pfam" id="PF00158">
    <property type="entry name" value="Sigma54_activat"/>
    <property type="match status" value="1"/>
</dbReference>
<dbReference type="GO" id="GO:0003677">
    <property type="term" value="F:DNA binding"/>
    <property type="evidence" value="ECO:0007669"/>
    <property type="project" value="UniProtKB-KW"/>
</dbReference>
<keyword evidence="3" id="KW-0805">Transcription regulation</keyword>
<dbReference type="PROSITE" id="PS00675">
    <property type="entry name" value="SIGMA54_INTERACT_1"/>
    <property type="match status" value="1"/>
</dbReference>
<dbReference type="GO" id="GO:0006355">
    <property type="term" value="P:regulation of DNA-templated transcription"/>
    <property type="evidence" value="ECO:0007669"/>
    <property type="project" value="InterPro"/>
</dbReference>
<dbReference type="Pfam" id="PF25601">
    <property type="entry name" value="AAA_lid_14"/>
    <property type="match status" value="1"/>
</dbReference>
<dbReference type="SMART" id="SM00448">
    <property type="entry name" value="REC"/>
    <property type="match status" value="1"/>
</dbReference>
<dbReference type="GO" id="GO:0000160">
    <property type="term" value="P:phosphorelay signal transduction system"/>
    <property type="evidence" value="ECO:0007669"/>
    <property type="project" value="InterPro"/>
</dbReference>
<keyword evidence="1" id="KW-0547">Nucleotide-binding</keyword>
<keyword evidence="5" id="KW-0804">Transcription</keyword>
<keyword evidence="4" id="KW-0238">DNA-binding</keyword>
<dbReference type="InterPro" id="IPR002078">
    <property type="entry name" value="Sigma_54_int"/>
</dbReference>
<feature type="domain" description="Sigma-54 factor interaction" evidence="7">
    <location>
        <begin position="347"/>
        <end position="576"/>
    </location>
</feature>
<evidence type="ECO:0000256" key="4">
    <source>
        <dbReference type="ARBA" id="ARBA00023125"/>
    </source>
</evidence>
<dbReference type="Proteomes" id="UP000441336">
    <property type="component" value="Unassembled WGS sequence"/>
</dbReference>
<dbReference type="InterPro" id="IPR027417">
    <property type="entry name" value="P-loop_NTPase"/>
</dbReference>
<dbReference type="GO" id="GO:0005524">
    <property type="term" value="F:ATP binding"/>
    <property type="evidence" value="ECO:0007669"/>
    <property type="project" value="UniProtKB-KW"/>
</dbReference>
<evidence type="ECO:0000256" key="5">
    <source>
        <dbReference type="ARBA" id="ARBA00023163"/>
    </source>
</evidence>
<dbReference type="SUPFAM" id="SSF52172">
    <property type="entry name" value="CheY-like"/>
    <property type="match status" value="1"/>
</dbReference>
<evidence type="ECO:0000256" key="6">
    <source>
        <dbReference type="PROSITE-ProRule" id="PRU00169"/>
    </source>
</evidence>
<dbReference type="PANTHER" id="PTHR32071">
    <property type="entry name" value="TRANSCRIPTIONAL REGULATORY PROTEIN"/>
    <property type="match status" value="1"/>
</dbReference>
<dbReference type="AlphaFoldDB" id="A0A7K1TGV0"/>
<dbReference type="Gene3D" id="1.10.10.60">
    <property type="entry name" value="Homeodomain-like"/>
    <property type="match status" value="1"/>
</dbReference>
<feature type="modified residue" description="4-aspartylphosphate" evidence="6">
    <location>
        <position position="66"/>
    </location>
</feature>
<evidence type="ECO:0000313" key="10">
    <source>
        <dbReference type="Proteomes" id="UP000441336"/>
    </source>
</evidence>
<dbReference type="SUPFAM" id="SSF52540">
    <property type="entry name" value="P-loop containing nucleoside triphosphate hydrolases"/>
    <property type="match status" value="1"/>
</dbReference>
<dbReference type="FunFam" id="3.40.50.300:FF:000006">
    <property type="entry name" value="DNA-binding transcriptional regulator NtrC"/>
    <property type="match status" value="1"/>
</dbReference>
<dbReference type="PANTHER" id="PTHR32071:SF117">
    <property type="entry name" value="PTS-DEPENDENT DIHYDROXYACETONE KINASE OPERON REGULATORY PROTEIN-RELATED"/>
    <property type="match status" value="1"/>
</dbReference>
<evidence type="ECO:0000256" key="3">
    <source>
        <dbReference type="ARBA" id="ARBA00023015"/>
    </source>
</evidence>
<protein>
    <submittedName>
        <fullName evidence="9">Response regulator</fullName>
    </submittedName>
</protein>
<dbReference type="CDD" id="cd17534">
    <property type="entry name" value="REC_DC-like"/>
    <property type="match status" value="1"/>
</dbReference>
<dbReference type="Pfam" id="PF00072">
    <property type="entry name" value="Response_reg"/>
    <property type="match status" value="1"/>
</dbReference>
<evidence type="ECO:0000256" key="1">
    <source>
        <dbReference type="ARBA" id="ARBA00022741"/>
    </source>
</evidence>